<dbReference type="Gene3D" id="1.10.357.10">
    <property type="entry name" value="Tetracycline Repressor, domain 2"/>
    <property type="match status" value="1"/>
</dbReference>
<feature type="DNA-binding region" description="H-T-H motif" evidence="4">
    <location>
        <begin position="56"/>
        <end position="75"/>
    </location>
</feature>
<dbReference type="PANTHER" id="PTHR30055:SF234">
    <property type="entry name" value="HTH-TYPE TRANSCRIPTIONAL REGULATOR BETI"/>
    <property type="match status" value="1"/>
</dbReference>
<organism evidence="6 7">
    <name type="scientific">Nocardia aurea</name>
    <dbReference type="NCBI Taxonomy" id="2144174"/>
    <lineage>
        <taxon>Bacteria</taxon>
        <taxon>Bacillati</taxon>
        <taxon>Actinomycetota</taxon>
        <taxon>Actinomycetes</taxon>
        <taxon>Mycobacteriales</taxon>
        <taxon>Nocardiaceae</taxon>
        <taxon>Nocardia</taxon>
    </lineage>
</organism>
<comment type="caution">
    <text evidence="6">The sequence shown here is derived from an EMBL/GenBank/DDBJ whole genome shotgun (WGS) entry which is preliminary data.</text>
</comment>
<proteinExistence type="predicted"/>
<dbReference type="InterPro" id="IPR009057">
    <property type="entry name" value="Homeodomain-like_sf"/>
</dbReference>
<dbReference type="RefSeq" id="WP_232840086.1">
    <property type="nucleotide sequence ID" value="NZ_JBEXKW010000010.1"/>
</dbReference>
<keyword evidence="1" id="KW-0805">Transcription regulation</keyword>
<dbReference type="InterPro" id="IPR001647">
    <property type="entry name" value="HTH_TetR"/>
</dbReference>
<dbReference type="EMBL" id="JBFAKC010000006">
    <property type="protein sequence ID" value="MEV0708861.1"/>
    <property type="molecule type" value="Genomic_DNA"/>
</dbReference>
<dbReference type="PANTHER" id="PTHR30055">
    <property type="entry name" value="HTH-TYPE TRANSCRIPTIONAL REGULATOR RUTR"/>
    <property type="match status" value="1"/>
</dbReference>
<evidence type="ECO:0000313" key="6">
    <source>
        <dbReference type="EMBL" id="MEV0708861.1"/>
    </source>
</evidence>
<sequence>MVEDSAVPAEGRVLVRWNDFAERHRLTRDAVLGSSRGRLLEAIVASVEDKGYAATTLADIVGRARVSRSTFYEHFDTKQQCFLEALRVAQAMLARRVVDELAALGEANAQARIATMVTTFCEVVAAEPGFARVMIVESLCVDRAAVIIRDYAVDLSGEMYREFYEQAGRENPGLPQRSEALIAWIPDAIVERARRVIVEEGATALPAHAPRIIEFVHAVLGLPGPE</sequence>
<dbReference type="Pfam" id="PF00440">
    <property type="entry name" value="TetR_N"/>
    <property type="match status" value="1"/>
</dbReference>
<reference evidence="6 7" key="1">
    <citation type="submission" date="2024-06" db="EMBL/GenBank/DDBJ databases">
        <title>The Natural Products Discovery Center: Release of the First 8490 Sequenced Strains for Exploring Actinobacteria Biosynthetic Diversity.</title>
        <authorList>
            <person name="Kalkreuter E."/>
            <person name="Kautsar S.A."/>
            <person name="Yang D."/>
            <person name="Bader C.D."/>
            <person name="Teijaro C.N."/>
            <person name="Fluegel L."/>
            <person name="Davis C.M."/>
            <person name="Simpson J.R."/>
            <person name="Lauterbach L."/>
            <person name="Steele A.D."/>
            <person name="Gui C."/>
            <person name="Meng S."/>
            <person name="Li G."/>
            <person name="Viehrig K."/>
            <person name="Ye F."/>
            <person name="Su P."/>
            <person name="Kiefer A.F."/>
            <person name="Nichols A."/>
            <person name="Cepeda A.J."/>
            <person name="Yan W."/>
            <person name="Fan B."/>
            <person name="Jiang Y."/>
            <person name="Adhikari A."/>
            <person name="Zheng C.-J."/>
            <person name="Schuster L."/>
            <person name="Cowan T.M."/>
            <person name="Smanski M.J."/>
            <person name="Chevrette M.G."/>
            <person name="De Carvalho L.P.S."/>
            <person name="Shen B."/>
        </authorList>
    </citation>
    <scope>NUCLEOTIDE SEQUENCE [LARGE SCALE GENOMIC DNA]</scope>
    <source>
        <strain evidence="6 7">NPDC050403</strain>
    </source>
</reference>
<evidence type="ECO:0000256" key="3">
    <source>
        <dbReference type="ARBA" id="ARBA00023163"/>
    </source>
</evidence>
<keyword evidence="3" id="KW-0804">Transcription</keyword>
<protein>
    <submittedName>
        <fullName evidence="6">Helix-turn-helix domain-containing protein</fullName>
    </submittedName>
</protein>
<dbReference type="SUPFAM" id="SSF46689">
    <property type="entry name" value="Homeodomain-like"/>
    <property type="match status" value="1"/>
</dbReference>
<dbReference type="InterPro" id="IPR050109">
    <property type="entry name" value="HTH-type_TetR-like_transc_reg"/>
</dbReference>
<evidence type="ECO:0000256" key="4">
    <source>
        <dbReference type="PROSITE-ProRule" id="PRU00335"/>
    </source>
</evidence>
<feature type="domain" description="HTH tetR-type" evidence="5">
    <location>
        <begin position="33"/>
        <end position="93"/>
    </location>
</feature>
<keyword evidence="7" id="KW-1185">Reference proteome</keyword>
<dbReference type="PROSITE" id="PS50977">
    <property type="entry name" value="HTH_TETR_2"/>
    <property type="match status" value="1"/>
</dbReference>
<evidence type="ECO:0000256" key="1">
    <source>
        <dbReference type="ARBA" id="ARBA00023015"/>
    </source>
</evidence>
<evidence type="ECO:0000259" key="5">
    <source>
        <dbReference type="PROSITE" id="PS50977"/>
    </source>
</evidence>
<dbReference type="Proteomes" id="UP001551695">
    <property type="component" value="Unassembled WGS sequence"/>
</dbReference>
<evidence type="ECO:0000256" key="2">
    <source>
        <dbReference type="ARBA" id="ARBA00023125"/>
    </source>
</evidence>
<gene>
    <name evidence="6" type="ORF">AB0I48_14980</name>
</gene>
<accession>A0ABV3FTU5</accession>
<name>A0ABV3FTU5_9NOCA</name>
<keyword evidence="2 4" id="KW-0238">DNA-binding</keyword>
<evidence type="ECO:0000313" key="7">
    <source>
        <dbReference type="Proteomes" id="UP001551695"/>
    </source>
</evidence>